<evidence type="ECO:0000313" key="2">
    <source>
        <dbReference type="EMBL" id="EAP76771.1"/>
    </source>
</evidence>
<dbReference type="InterPro" id="IPR052961">
    <property type="entry name" value="Oxido-Kinase-like_Enzymes"/>
</dbReference>
<dbReference type="eggNOG" id="COG3173">
    <property type="taxonomic scope" value="Bacteria"/>
</dbReference>
<protein>
    <recommendedName>
        <fullName evidence="1">CHK kinase-like domain-containing protein</fullName>
    </recommendedName>
</protein>
<dbReference type="PANTHER" id="PTHR23020">
    <property type="entry name" value="UNCHARACTERIZED NUCLEAR HORMONE RECEPTOR-RELATED"/>
    <property type="match status" value="1"/>
</dbReference>
<keyword evidence="3" id="KW-1185">Reference proteome</keyword>
<organism evidence="2 3">
    <name type="scientific">Roseovarius nubinhibens (strain ATCC BAA-591 / DSM 15170 / ISM)</name>
    <dbReference type="NCBI Taxonomy" id="89187"/>
    <lineage>
        <taxon>Bacteria</taxon>
        <taxon>Pseudomonadati</taxon>
        <taxon>Pseudomonadota</taxon>
        <taxon>Alphaproteobacteria</taxon>
        <taxon>Rhodobacterales</taxon>
        <taxon>Roseobacteraceae</taxon>
        <taxon>Roseovarius</taxon>
    </lineage>
</organism>
<dbReference type="AlphaFoldDB" id="A3SHE0"/>
<feature type="domain" description="CHK kinase-like" evidence="1">
    <location>
        <begin position="103"/>
        <end position="277"/>
    </location>
</feature>
<dbReference type="InterPro" id="IPR015897">
    <property type="entry name" value="CHK_kinase-like"/>
</dbReference>
<dbReference type="STRING" id="89187.ISM_00740"/>
<evidence type="ECO:0000259" key="1">
    <source>
        <dbReference type="SMART" id="SM00587"/>
    </source>
</evidence>
<name>A3SHE0_ROSNI</name>
<dbReference type="InterPro" id="IPR011009">
    <property type="entry name" value="Kinase-like_dom_sf"/>
</dbReference>
<reference evidence="2 3" key="1">
    <citation type="submission" date="2005-12" db="EMBL/GenBank/DDBJ databases">
        <authorList>
            <person name="Moran M.A."/>
            <person name="Ferriera S."/>
            <person name="Johnson J."/>
            <person name="Kravitz S."/>
            <person name="Halpern A."/>
            <person name="Remington K."/>
            <person name="Beeson K."/>
            <person name="Tran B."/>
            <person name="Rogers Y.-H."/>
            <person name="Friedman R."/>
            <person name="Venter J.C."/>
        </authorList>
    </citation>
    <scope>NUCLEOTIDE SEQUENCE [LARGE SCALE GENOMIC DNA]</scope>
    <source>
        <strain evidence="3">ATCC BAA-591 / DSM 15170 / ISM</strain>
    </source>
</reference>
<gene>
    <name evidence="2" type="ORF">ISM_00740</name>
</gene>
<dbReference type="SUPFAM" id="SSF56112">
    <property type="entry name" value="Protein kinase-like (PK-like)"/>
    <property type="match status" value="1"/>
</dbReference>
<dbReference type="Pfam" id="PF01636">
    <property type="entry name" value="APH"/>
    <property type="match status" value="1"/>
</dbReference>
<sequence>MPLGPEGVTRGWLGAALGRDVSDLRLVRVGVDEGFTGTRLYRAEIGGGASVIVKLASEDAALRARFAAENAREVAFYHHYAEGLPVPRCYHAASDAEAGASVVVLEDLGGARSVPFVTGLSRDEAEAAVRALARCHAAHWGAAGLADLPGASVAQELGFAACWDGYAQALQGLLPGADLSPEVLALGAAMARDAAAVLGPILDDGVLTLRHGDVQADNLMFDGPGAVLLDWQFMARGRGGSDLAYLLISSLEPEVRRAHEAALIACYLNALQEQGIAYEHAALWRDYRRGVAVKLLMSVVATVGMDNQGAAKQAWRRADLARLLAFAADHGAGEAA</sequence>
<comment type="caution">
    <text evidence="2">The sequence shown here is derived from an EMBL/GenBank/DDBJ whole genome shotgun (WGS) entry which is preliminary data.</text>
</comment>
<dbReference type="HOGENOM" id="CLU_061751_0_0_5"/>
<dbReference type="PANTHER" id="PTHR23020:SF41">
    <property type="entry name" value="AMINOGLYCOSIDE PHOSPHOTRANSFERASE DOMAIN-CONTAINING PROTEIN"/>
    <property type="match status" value="1"/>
</dbReference>
<accession>A3SHE0</accession>
<proteinExistence type="predicted"/>
<dbReference type="InterPro" id="IPR002575">
    <property type="entry name" value="Aminoglycoside_PTrfase"/>
</dbReference>
<dbReference type="Proteomes" id="UP000005954">
    <property type="component" value="Unassembled WGS sequence"/>
</dbReference>
<dbReference type="EMBL" id="AALY01000001">
    <property type="protein sequence ID" value="EAP76771.1"/>
    <property type="molecule type" value="Genomic_DNA"/>
</dbReference>
<evidence type="ECO:0000313" key="3">
    <source>
        <dbReference type="Proteomes" id="UP000005954"/>
    </source>
</evidence>
<dbReference type="Gene3D" id="3.90.1200.10">
    <property type="match status" value="1"/>
</dbReference>
<dbReference type="SMART" id="SM00587">
    <property type="entry name" value="CHK"/>
    <property type="match status" value="1"/>
</dbReference>